<dbReference type="Proteomes" id="UP000371423">
    <property type="component" value="Unassembled WGS sequence"/>
</dbReference>
<gene>
    <name evidence="6" type="ORF">FHL05_03255</name>
    <name evidence="5" type="ORF">FHL06_09070</name>
</gene>
<proteinExistence type="inferred from homology"/>
<comment type="similarity">
    <text evidence="2">Belongs to the 5'-nucleotidase family.</text>
</comment>
<evidence type="ECO:0000259" key="3">
    <source>
        <dbReference type="Pfam" id="PF00149"/>
    </source>
</evidence>
<dbReference type="PIRSF" id="PIRSF036361">
    <property type="entry name" value="YunD"/>
    <property type="match status" value="1"/>
</dbReference>
<evidence type="ECO:0000313" key="7">
    <source>
        <dbReference type="Proteomes" id="UP000371423"/>
    </source>
</evidence>
<evidence type="ECO:0000313" key="6">
    <source>
        <dbReference type="EMBL" id="MQS96907.1"/>
    </source>
</evidence>
<keyword evidence="2" id="KW-0378">Hydrolase</keyword>
<dbReference type="Gene3D" id="3.60.21.10">
    <property type="match status" value="1"/>
</dbReference>
<dbReference type="InterPro" id="IPR006179">
    <property type="entry name" value="5_nucleotidase/apyrase"/>
</dbReference>
<sequence length="455" mass="52069">MEKIQIVHTNDLHSHFENFPRVSRFIEQSRNESFADDFYLFDIGDEMDRAHPLTEATNGQANIEWMNPLHYDAATIGNNEGLGNSHEQLEHLYDKANFPVILNNLYETKASKLADFAKPYKIITTKNKTKIGLMGLTTPYILTYPLLKWDIKLVQEMLPKSLEAVKDCDVIILLSHLGVSMDRLIAKKYPQIDVVIGAHSHHLFVKGELDNGVLLAAAGKYGQHIGTINLKLDDKHQVIAKSAFTTKTESLKTLPEDDKWIKDQYDKGEKLLDEKPVANLPKTLTNDYQADNSIIQEALTAVQDFAQTDVAILSSGLFLDDLPKGIITKRNMHDVLPHAIHVMKTTMTGNNVWRLVMEMEKNRLYLRNHMQKGMGFRGKIFGELVYRGITVDHKRNVYVNGQELNMNQKYTLALLDHYMFVPYFPSIEIAGENEIMYPKFLRNVFGDYLNKKYPI</sequence>
<dbReference type="Pfam" id="PF00149">
    <property type="entry name" value="Metallophos"/>
    <property type="match status" value="1"/>
</dbReference>
<dbReference type="InterPro" id="IPR004843">
    <property type="entry name" value="Calcineurin-like_PHP"/>
</dbReference>
<dbReference type="GO" id="GO:0009166">
    <property type="term" value="P:nucleotide catabolic process"/>
    <property type="evidence" value="ECO:0007669"/>
    <property type="project" value="InterPro"/>
</dbReference>
<accession>A0A5P0ZV46</accession>
<feature type="domain" description="Calcineurin-like phosphoesterase" evidence="3">
    <location>
        <begin position="5"/>
        <end position="202"/>
    </location>
</feature>
<dbReference type="PANTHER" id="PTHR11575:SF23">
    <property type="entry name" value="5-NUCLEOTIDASE FAMILY PROTEIN"/>
    <property type="match status" value="1"/>
</dbReference>
<dbReference type="OrthoDB" id="9793179at2"/>
<dbReference type="Pfam" id="PF02872">
    <property type="entry name" value="5_nucleotid_C"/>
    <property type="match status" value="1"/>
</dbReference>
<evidence type="ECO:0000313" key="8">
    <source>
        <dbReference type="Proteomes" id="UP000414364"/>
    </source>
</evidence>
<dbReference type="AlphaFoldDB" id="A0A5P0ZV46"/>
<dbReference type="PROSITE" id="PS00785">
    <property type="entry name" value="5_NUCLEOTIDASE_1"/>
    <property type="match status" value="1"/>
</dbReference>
<dbReference type="GO" id="GO:0008768">
    <property type="term" value="F:UDP-sugar diphosphatase activity"/>
    <property type="evidence" value="ECO:0007669"/>
    <property type="project" value="TreeGrafter"/>
</dbReference>
<dbReference type="InterPro" id="IPR008334">
    <property type="entry name" value="5'-Nucleotdase_C"/>
</dbReference>
<dbReference type="SUPFAM" id="SSF55816">
    <property type="entry name" value="5'-nucleotidase (syn. UDP-sugar hydrolase), C-terminal domain"/>
    <property type="match status" value="1"/>
</dbReference>
<feature type="domain" description="5'-Nucleotidase C-terminal" evidence="4">
    <location>
        <begin position="286"/>
        <end position="418"/>
    </location>
</feature>
<dbReference type="EMBL" id="VDFP01000019">
    <property type="protein sequence ID" value="MQS76526.1"/>
    <property type="molecule type" value="Genomic_DNA"/>
</dbReference>
<dbReference type="RefSeq" id="WP_153385914.1">
    <property type="nucleotide sequence ID" value="NZ_VDFO01000009.1"/>
</dbReference>
<comment type="caution">
    <text evidence="6">The sequence shown here is derived from an EMBL/GenBank/DDBJ whole genome shotgun (WGS) entry which is preliminary data.</text>
</comment>
<dbReference type="PRINTS" id="PR01607">
    <property type="entry name" value="APYRASEFAMLY"/>
</dbReference>
<organism evidence="6 7">
    <name type="scientific">Companilactobacillus halodurans</name>
    <dbReference type="NCBI Taxonomy" id="2584183"/>
    <lineage>
        <taxon>Bacteria</taxon>
        <taxon>Bacillati</taxon>
        <taxon>Bacillota</taxon>
        <taxon>Bacilli</taxon>
        <taxon>Lactobacillales</taxon>
        <taxon>Lactobacillaceae</taxon>
        <taxon>Companilactobacillus</taxon>
    </lineage>
</organism>
<name>A0A5P0ZV46_9LACO</name>
<dbReference type="GO" id="GO:0000166">
    <property type="term" value="F:nucleotide binding"/>
    <property type="evidence" value="ECO:0007669"/>
    <property type="project" value="UniProtKB-KW"/>
</dbReference>
<reference evidence="7 8" key="1">
    <citation type="journal article" date="2019" name="Syst. Appl. Microbiol.">
        <title>Polyphasic characterization of two novel Lactobacillus spp. isolated from blown salami packages: Description of Lactobacillus halodurans sp. nov. and Lactobacillus salsicarnum sp. nov.</title>
        <authorList>
            <person name="Schuster J.A."/>
            <person name="Klingl A."/>
            <person name="Vogel R.F."/>
            <person name="Ehrmann M.A."/>
        </authorList>
    </citation>
    <scope>NUCLEOTIDE SEQUENCE [LARGE SCALE GENOMIC DNA]</scope>
    <source>
        <strain evidence="6 7">TMW 1.1920</strain>
        <strain evidence="5 8">TMW 1.2172</strain>
    </source>
</reference>
<dbReference type="InterPro" id="IPR011240">
    <property type="entry name" value="Pesterase_YunD"/>
</dbReference>
<dbReference type="Proteomes" id="UP000414364">
    <property type="component" value="Unassembled WGS sequence"/>
</dbReference>
<dbReference type="GO" id="GO:0046872">
    <property type="term" value="F:metal ion binding"/>
    <property type="evidence" value="ECO:0007669"/>
    <property type="project" value="InterPro"/>
</dbReference>
<dbReference type="PANTHER" id="PTHR11575">
    <property type="entry name" value="5'-NUCLEOTIDASE-RELATED"/>
    <property type="match status" value="1"/>
</dbReference>
<keyword evidence="7" id="KW-1185">Reference proteome</keyword>
<dbReference type="GO" id="GO:0008253">
    <property type="term" value="F:5'-nucleotidase activity"/>
    <property type="evidence" value="ECO:0007669"/>
    <property type="project" value="TreeGrafter"/>
</dbReference>
<evidence type="ECO:0000259" key="4">
    <source>
        <dbReference type="Pfam" id="PF02872"/>
    </source>
</evidence>
<evidence type="ECO:0000313" key="5">
    <source>
        <dbReference type="EMBL" id="MQS76526.1"/>
    </source>
</evidence>
<dbReference type="InterPro" id="IPR036907">
    <property type="entry name" value="5'-Nucleotdase_C_sf"/>
</dbReference>
<dbReference type="GO" id="GO:0030288">
    <property type="term" value="C:outer membrane-bounded periplasmic space"/>
    <property type="evidence" value="ECO:0007669"/>
    <property type="project" value="TreeGrafter"/>
</dbReference>
<dbReference type="CDD" id="cd00845">
    <property type="entry name" value="MPP_UshA_N_like"/>
    <property type="match status" value="1"/>
</dbReference>
<dbReference type="Gene3D" id="3.90.780.10">
    <property type="entry name" value="5'-Nucleotidase, C-terminal domain"/>
    <property type="match status" value="1"/>
</dbReference>
<dbReference type="InterPro" id="IPR006146">
    <property type="entry name" value="5'-Nucleotdase_CS"/>
</dbReference>
<keyword evidence="1" id="KW-0732">Signal</keyword>
<evidence type="ECO:0000256" key="1">
    <source>
        <dbReference type="ARBA" id="ARBA00022729"/>
    </source>
</evidence>
<protein>
    <submittedName>
        <fullName evidence="6">Bifunctional metallophosphatase/5'-nucleotidase</fullName>
    </submittedName>
</protein>
<dbReference type="InterPro" id="IPR029052">
    <property type="entry name" value="Metallo-depent_PP-like"/>
</dbReference>
<keyword evidence="2" id="KW-0547">Nucleotide-binding</keyword>
<dbReference type="EMBL" id="VDFO01000009">
    <property type="protein sequence ID" value="MQS96907.1"/>
    <property type="molecule type" value="Genomic_DNA"/>
</dbReference>
<evidence type="ECO:0000256" key="2">
    <source>
        <dbReference type="RuleBase" id="RU362119"/>
    </source>
</evidence>
<dbReference type="SUPFAM" id="SSF56300">
    <property type="entry name" value="Metallo-dependent phosphatases"/>
    <property type="match status" value="1"/>
</dbReference>